<dbReference type="GO" id="GO:0016020">
    <property type="term" value="C:membrane"/>
    <property type="evidence" value="ECO:0007669"/>
    <property type="project" value="UniProtKB-SubCell"/>
</dbReference>
<feature type="domain" description="Rhodopsin" evidence="8">
    <location>
        <begin position="38"/>
        <end position="271"/>
    </location>
</feature>
<comment type="caution">
    <text evidence="9">The sequence shown here is derived from an EMBL/GenBank/DDBJ whole genome shotgun (WGS) entry which is preliminary data.</text>
</comment>
<evidence type="ECO:0000256" key="5">
    <source>
        <dbReference type="ARBA" id="ARBA00038359"/>
    </source>
</evidence>
<dbReference type="GeneID" id="19167821"/>
<evidence type="ECO:0000256" key="1">
    <source>
        <dbReference type="ARBA" id="ARBA00004141"/>
    </source>
</evidence>
<dbReference type="eggNOG" id="ENOG502SRC9">
    <property type="taxonomic scope" value="Eukaryota"/>
</dbReference>
<sequence>MLASTDHALLATSLVLAVGTIVSVLVQLERQYKTVGWLNASKWFLIISAFFSLVMTSIVCAAAAKGLGASISLAEFEGRESLQKLLVAAFPPYFLCNMFVKHAWLTFYYGLARTRAQTWFIHLMQIIAAGFGISSVLVILMQCIPLRVIWLRGVTPPPTEHAPRCINLIAFFYANAIIMIVTDVVMYLLPMVLLRNVDMLKPHRWGVYALFAIGGLVVVASIMRLVAIVHVDRDGIRNGSNVSENYALVYLWAAVENHLGICAACAGAIKQKSISVFHRVKRSYSSLKSKSYRSSHAPSSPLAQAQSFEDRVLYERTDSLPESPSGLDKKSPQPMFEMHTVPGSPTKTTEYELSTPYKHAV</sequence>
<dbReference type="EMBL" id="AMGY01000003">
    <property type="protein sequence ID" value="EXJ86742.1"/>
    <property type="molecule type" value="Genomic_DNA"/>
</dbReference>
<comment type="subcellular location">
    <subcellularLocation>
        <location evidence="1">Membrane</location>
        <topology evidence="1">Multi-pass membrane protein</topology>
    </subcellularLocation>
</comment>
<dbReference type="RefSeq" id="XP_007732021.1">
    <property type="nucleotide sequence ID" value="XM_007733831.1"/>
</dbReference>
<feature type="transmembrane region" description="Helical" evidence="7">
    <location>
        <begin position="85"/>
        <end position="107"/>
    </location>
</feature>
<evidence type="ECO:0000313" key="10">
    <source>
        <dbReference type="Proteomes" id="UP000019478"/>
    </source>
</evidence>
<proteinExistence type="inferred from homology"/>
<evidence type="ECO:0000259" key="8">
    <source>
        <dbReference type="Pfam" id="PF20684"/>
    </source>
</evidence>
<evidence type="ECO:0000313" key="9">
    <source>
        <dbReference type="EMBL" id="EXJ86742.1"/>
    </source>
</evidence>
<dbReference type="OrthoDB" id="5273647at2759"/>
<dbReference type="HOGENOM" id="CLU_064765_0_0_1"/>
<comment type="similarity">
    <text evidence="5">Belongs to the SAT4 family.</text>
</comment>
<keyword evidence="2 7" id="KW-0812">Transmembrane</keyword>
<keyword evidence="10" id="KW-1185">Reference proteome</keyword>
<feature type="transmembrane region" description="Helical" evidence="7">
    <location>
        <begin position="7"/>
        <end position="28"/>
    </location>
</feature>
<dbReference type="PANTHER" id="PTHR33048:SF131">
    <property type="entry name" value="INTEGRAL MEMBRANE PROTEIN"/>
    <property type="match status" value="1"/>
</dbReference>
<dbReference type="PANTHER" id="PTHR33048">
    <property type="entry name" value="PTH11-LIKE INTEGRAL MEMBRANE PROTEIN (AFU_ORTHOLOGUE AFUA_5G11245)"/>
    <property type="match status" value="1"/>
</dbReference>
<feature type="transmembrane region" description="Helical" evidence="7">
    <location>
        <begin position="43"/>
        <end position="64"/>
    </location>
</feature>
<evidence type="ECO:0000256" key="2">
    <source>
        <dbReference type="ARBA" id="ARBA00022692"/>
    </source>
</evidence>
<evidence type="ECO:0000256" key="7">
    <source>
        <dbReference type="SAM" id="Phobius"/>
    </source>
</evidence>
<keyword evidence="4 7" id="KW-0472">Membrane</keyword>
<organism evidence="9 10">
    <name type="scientific">Capronia epimyces CBS 606.96</name>
    <dbReference type="NCBI Taxonomy" id="1182542"/>
    <lineage>
        <taxon>Eukaryota</taxon>
        <taxon>Fungi</taxon>
        <taxon>Dikarya</taxon>
        <taxon>Ascomycota</taxon>
        <taxon>Pezizomycotina</taxon>
        <taxon>Eurotiomycetes</taxon>
        <taxon>Chaetothyriomycetidae</taxon>
        <taxon>Chaetothyriales</taxon>
        <taxon>Herpotrichiellaceae</taxon>
        <taxon>Capronia</taxon>
    </lineage>
</organism>
<dbReference type="InterPro" id="IPR049326">
    <property type="entry name" value="Rhodopsin_dom_fungi"/>
</dbReference>
<evidence type="ECO:0000256" key="4">
    <source>
        <dbReference type="ARBA" id="ARBA00023136"/>
    </source>
</evidence>
<evidence type="ECO:0000256" key="3">
    <source>
        <dbReference type="ARBA" id="ARBA00022989"/>
    </source>
</evidence>
<dbReference type="Proteomes" id="UP000019478">
    <property type="component" value="Unassembled WGS sequence"/>
</dbReference>
<dbReference type="InterPro" id="IPR052337">
    <property type="entry name" value="SAT4-like"/>
</dbReference>
<feature type="compositionally biased region" description="Polar residues" evidence="6">
    <location>
        <begin position="343"/>
        <end position="352"/>
    </location>
</feature>
<keyword evidence="3 7" id="KW-1133">Transmembrane helix</keyword>
<accession>W9Y1Q0</accession>
<feature type="transmembrane region" description="Helical" evidence="7">
    <location>
        <begin position="119"/>
        <end position="144"/>
    </location>
</feature>
<dbReference type="AlphaFoldDB" id="W9Y1Q0"/>
<reference evidence="9 10" key="1">
    <citation type="submission" date="2013-03" db="EMBL/GenBank/DDBJ databases">
        <title>The Genome Sequence of Capronia epimyces CBS 606.96.</title>
        <authorList>
            <consortium name="The Broad Institute Genomics Platform"/>
            <person name="Cuomo C."/>
            <person name="de Hoog S."/>
            <person name="Gorbushina A."/>
            <person name="Walker B."/>
            <person name="Young S.K."/>
            <person name="Zeng Q."/>
            <person name="Gargeya S."/>
            <person name="Fitzgerald M."/>
            <person name="Haas B."/>
            <person name="Abouelleil A."/>
            <person name="Allen A.W."/>
            <person name="Alvarado L."/>
            <person name="Arachchi H.M."/>
            <person name="Berlin A.M."/>
            <person name="Chapman S.B."/>
            <person name="Gainer-Dewar J."/>
            <person name="Goldberg J."/>
            <person name="Griggs A."/>
            <person name="Gujja S."/>
            <person name="Hansen M."/>
            <person name="Howarth C."/>
            <person name="Imamovic A."/>
            <person name="Ireland A."/>
            <person name="Larimer J."/>
            <person name="McCowan C."/>
            <person name="Murphy C."/>
            <person name="Pearson M."/>
            <person name="Poon T.W."/>
            <person name="Priest M."/>
            <person name="Roberts A."/>
            <person name="Saif S."/>
            <person name="Shea T."/>
            <person name="Sisk P."/>
            <person name="Sykes S."/>
            <person name="Wortman J."/>
            <person name="Nusbaum C."/>
            <person name="Birren B."/>
        </authorList>
    </citation>
    <scope>NUCLEOTIDE SEQUENCE [LARGE SCALE GENOMIC DNA]</scope>
    <source>
        <strain evidence="9 10">CBS 606.96</strain>
    </source>
</reference>
<feature type="region of interest" description="Disordered" evidence="6">
    <location>
        <begin position="318"/>
        <end position="361"/>
    </location>
</feature>
<evidence type="ECO:0000256" key="6">
    <source>
        <dbReference type="SAM" id="MobiDB-lite"/>
    </source>
</evidence>
<protein>
    <recommendedName>
        <fullName evidence="8">Rhodopsin domain-containing protein</fullName>
    </recommendedName>
</protein>
<dbReference type="Pfam" id="PF20684">
    <property type="entry name" value="Fung_rhodopsin"/>
    <property type="match status" value="1"/>
</dbReference>
<name>W9Y1Q0_9EURO</name>
<feature type="transmembrane region" description="Helical" evidence="7">
    <location>
        <begin position="205"/>
        <end position="227"/>
    </location>
</feature>
<feature type="transmembrane region" description="Helical" evidence="7">
    <location>
        <begin position="165"/>
        <end position="193"/>
    </location>
</feature>
<gene>
    <name evidence="9" type="ORF">A1O3_03696</name>
</gene>